<evidence type="ECO:0000313" key="2">
    <source>
        <dbReference type="EMBL" id="MFC5465079.1"/>
    </source>
</evidence>
<sequence length="297" mass="33393">MRTWRVGSFSMGAALVFLGIFLLLSQVFDWDPAIAMVSWWPILFIILGVEILVFLAIGKNDKQYVKYDFISIIFISVIGTFGLGMAMLNTVGLLDVAHDVVSAEELTENLPKYEETLSDDIKRVVVETGPYELNIEATPANKAVLFGIYTANGLKQSSVKEISDYALIEKQADTLYIKIKRLPTSKIFSNHGWMEATLLIPDTKQVEVKARGNDLQVETRKLQADWSISKAGTITFNVKEDANISIQATDIQYLDEDSWNIKKNDDEYADYVSGSYKIGNGEQIIQVHDSYKVQIEK</sequence>
<evidence type="ECO:0008006" key="4">
    <source>
        <dbReference type="Google" id="ProtNLM"/>
    </source>
</evidence>
<dbReference type="Proteomes" id="UP001596147">
    <property type="component" value="Unassembled WGS sequence"/>
</dbReference>
<evidence type="ECO:0000256" key="1">
    <source>
        <dbReference type="SAM" id="Phobius"/>
    </source>
</evidence>
<dbReference type="RefSeq" id="WP_382350892.1">
    <property type="nucleotide sequence ID" value="NZ_JBHSMC010000013.1"/>
</dbReference>
<keyword evidence="1" id="KW-0812">Transmembrane</keyword>
<dbReference type="EMBL" id="JBHSMC010000013">
    <property type="protein sequence ID" value="MFC5465079.1"/>
    <property type="molecule type" value="Genomic_DNA"/>
</dbReference>
<feature type="transmembrane region" description="Helical" evidence="1">
    <location>
        <begin position="39"/>
        <end position="57"/>
    </location>
</feature>
<comment type="caution">
    <text evidence="2">The sequence shown here is derived from an EMBL/GenBank/DDBJ whole genome shotgun (WGS) entry which is preliminary data.</text>
</comment>
<keyword evidence="1" id="KW-1133">Transmembrane helix</keyword>
<proteinExistence type="predicted"/>
<keyword evidence="3" id="KW-1185">Reference proteome</keyword>
<keyword evidence="1" id="KW-0472">Membrane</keyword>
<gene>
    <name evidence="2" type="ORF">ACFPM4_09965</name>
</gene>
<accession>A0ABW0LGM7</accession>
<reference evidence="3" key="1">
    <citation type="journal article" date="2019" name="Int. J. Syst. Evol. Microbiol.">
        <title>The Global Catalogue of Microorganisms (GCM) 10K type strain sequencing project: providing services to taxonomists for standard genome sequencing and annotation.</title>
        <authorList>
            <consortium name="The Broad Institute Genomics Platform"/>
            <consortium name="The Broad Institute Genome Sequencing Center for Infectious Disease"/>
            <person name="Wu L."/>
            <person name="Ma J."/>
        </authorList>
    </citation>
    <scope>NUCLEOTIDE SEQUENCE [LARGE SCALE GENOMIC DNA]</scope>
    <source>
        <strain evidence="3">CGMCC 1.12237</strain>
    </source>
</reference>
<feature type="transmembrane region" description="Helical" evidence="1">
    <location>
        <begin position="69"/>
        <end position="88"/>
    </location>
</feature>
<evidence type="ECO:0000313" key="3">
    <source>
        <dbReference type="Proteomes" id="UP001596147"/>
    </source>
</evidence>
<protein>
    <recommendedName>
        <fullName evidence="4">DUF5668 domain-containing protein</fullName>
    </recommendedName>
</protein>
<name>A0ABW0LGM7_9BACI</name>
<organism evidence="2 3">
    <name type="scientific">Lederbergia graminis</name>
    <dbReference type="NCBI Taxonomy" id="735518"/>
    <lineage>
        <taxon>Bacteria</taxon>
        <taxon>Bacillati</taxon>
        <taxon>Bacillota</taxon>
        <taxon>Bacilli</taxon>
        <taxon>Bacillales</taxon>
        <taxon>Bacillaceae</taxon>
        <taxon>Lederbergia</taxon>
    </lineage>
</organism>